<dbReference type="AlphaFoldDB" id="A0A151I7K6"/>
<name>A0A151I7K6_9HYME</name>
<protein>
    <submittedName>
        <fullName evidence="2">Uncharacterized protein</fullName>
    </submittedName>
</protein>
<accession>A0A151I7K6</accession>
<dbReference type="EMBL" id="KQ978415">
    <property type="protein sequence ID" value="KYM94070.1"/>
    <property type="molecule type" value="Genomic_DNA"/>
</dbReference>
<dbReference type="Proteomes" id="UP000078542">
    <property type="component" value="Unassembled WGS sequence"/>
</dbReference>
<evidence type="ECO:0000313" key="3">
    <source>
        <dbReference type="Proteomes" id="UP000078542"/>
    </source>
</evidence>
<evidence type="ECO:0000313" key="2">
    <source>
        <dbReference type="EMBL" id="KYM94070.1"/>
    </source>
</evidence>
<feature type="compositionally biased region" description="Basic residues" evidence="1">
    <location>
        <begin position="31"/>
        <end position="41"/>
    </location>
</feature>
<proteinExistence type="predicted"/>
<reference evidence="2 3" key="1">
    <citation type="submission" date="2016-03" db="EMBL/GenBank/DDBJ databases">
        <title>Cyphomyrmex costatus WGS genome.</title>
        <authorList>
            <person name="Nygaard S."/>
            <person name="Hu H."/>
            <person name="Boomsma J."/>
            <person name="Zhang G."/>
        </authorList>
    </citation>
    <scope>NUCLEOTIDE SEQUENCE [LARGE SCALE GENOMIC DNA]</scope>
    <source>
        <strain evidence="2">MS0001</strain>
        <tissue evidence="2">Whole body</tissue>
    </source>
</reference>
<sequence length="94" mass="10578">MTDGHGRTNTVGHRAVRGQRMPPDPATPHATQHKPHRRRETRHMSGTTFEAANQDGRRRPPCATCRPSCSTFDQARHPLSRSNMAATWRSDADH</sequence>
<keyword evidence="3" id="KW-1185">Reference proteome</keyword>
<evidence type="ECO:0000256" key="1">
    <source>
        <dbReference type="SAM" id="MobiDB-lite"/>
    </source>
</evidence>
<gene>
    <name evidence="2" type="ORF">ALC62_15297</name>
</gene>
<feature type="region of interest" description="Disordered" evidence="1">
    <location>
        <begin position="1"/>
        <end position="61"/>
    </location>
</feature>
<organism evidence="2 3">
    <name type="scientific">Cyphomyrmex costatus</name>
    <dbReference type="NCBI Taxonomy" id="456900"/>
    <lineage>
        <taxon>Eukaryota</taxon>
        <taxon>Metazoa</taxon>
        <taxon>Ecdysozoa</taxon>
        <taxon>Arthropoda</taxon>
        <taxon>Hexapoda</taxon>
        <taxon>Insecta</taxon>
        <taxon>Pterygota</taxon>
        <taxon>Neoptera</taxon>
        <taxon>Endopterygota</taxon>
        <taxon>Hymenoptera</taxon>
        <taxon>Apocrita</taxon>
        <taxon>Aculeata</taxon>
        <taxon>Formicoidea</taxon>
        <taxon>Formicidae</taxon>
        <taxon>Myrmicinae</taxon>
        <taxon>Cyphomyrmex</taxon>
    </lineage>
</organism>